<accession>J8ZX15</accession>
<dbReference type="AlphaFoldDB" id="J8ZX15"/>
<sequence>MFIVDPFYILYDIVVNNIVQEWSLTLNCSSLFVCSSFLTPNKLIPKKREHRNLEKRRSPLQMHAFSTAPSNKKNVHNYHFFLKFLNSYVPIMFIQKVTDIYYKKV</sequence>
<dbReference type="Proteomes" id="UP000003163">
    <property type="component" value="Unassembled WGS sequence"/>
</dbReference>
<proteinExistence type="predicted"/>
<dbReference type="VEuPathDB" id="MicrosporidiaDB:EDEG_01499"/>
<dbReference type="EMBL" id="AFBI03000021">
    <property type="protein sequence ID" value="EJW04218.1"/>
    <property type="molecule type" value="Genomic_DNA"/>
</dbReference>
<reference evidence="1 2" key="1">
    <citation type="submission" date="2011-08" db="EMBL/GenBank/DDBJ databases">
        <authorList>
            <person name="Liu Z.J."/>
            <person name="Shi F.L."/>
            <person name="Lu J.Q."/>
            <person name="Li M."/>
            <person name="Wang Z.L."/>
        </authorList>
    </citation>
    <scope>NUCLEOTIDE SEQUENCE [LARGE SCALE GENOMIC DNA]</scope>
    <source>
        <strain evidence="1 2">USNM 41457</strain>
    </source>
</reference>
<reference evidence="2" key="2">
    <citation type="submission" date="2015-07" db="EMBL/GenBank/DDBJ databases">
        <title>Contrasting host-pathogen interactions and genome evolution in two generalist and specialist microsporidian pathogens of mosquitoes.</title>
        <authorList>
            <consortium name="The Broad Institute Genomics Platform"/>
            <consortium name="The Broad Institute Genome Sequencing Center for Infectious Disease"/>
            <person name="Cuomo C.A."/>
            <person name="Sanscrainte N.D."/>
            <person name="Goldberg J.M."/>
            <person name="Heiman D."/>
            <person name="Young S."/>
            <person name="Zeng Q."/>
            <person name="Becnel J.J."/>
            <person name="Birren B.W."/>
        </authorList>
    </citation>
    <scope>NUCLEOTIDE SEQUENCE [LARGE SCALE GENOMIC DNA]</scope>
    <source>
        <strain evidence="2">USNM 41457</strain>
    </source>
</reference>
<dbReference type="InParanoid" id="J8ZX15"/>
<name>J8ZX15_EDHAE</name>
<protein>
    <submittedName>
        <fullName evidence="1">Uncharacterized protein</fullName>
    </submittedName>
</protein>
<evidence type="ECO:0000313" key="2">
    <source>
        <dbReference type="Proteomes" id="UP000003163"/>
    </source>
</evidence>
<evidence type="ECO:0000313" key="1">
    <source>
        <dbReference type="EMBL" id="EJW04218.1"/>
    </source>
</evidence>
<dbReference type="HOGENOM" id="CLU_2236538_0_0_1"/>
<gene>
    <name evidence="1" type="ORF">EDEG_01499</name>
</gene>
<comment type="caution">
    <text evidence="1">The sequence shown here is derived from an EMBL/GenBank/DDBJ whole genome shotgun (WGS) entry which is preliminary data.</text>
</comment>
<keyword evidence="2" id="KW-1185">Reference proteome</keyword>
<organism evidence="1 2">
    <name type="scientific">Edhazardia aedis (strain USNM 41457)</name>
    <name type="common">Microsporidian parasite</name>
    <dbReference type="NCBI Taxonomy" id="1003232"/>
    <lineage>
        <taxon>Eukaryota</taxon>
        <taxon>Fungi</taxon>
        <taxon>Fungi incertae sedis</taxon>
        <taxon>Microsporidia</taxon>
        <taxon>Edhazardia</taxon>
    </lineage>
</organism>